<dbReference type="GO" id="GO:0004721">
    <property type="term" value="F:phosphoprotein phosphatase activity"/>
    <property type="evidence" value="ECO:0007669"/>
    <property type="project" value="TreeGrafter"/>
</dbReference>
<proteinExistence type="predicted"/>
<feature type="transmembrane region" description="Helical" evidence="6">
    <location>
        <begin position="12"/>
        <end position="40"/>
    </location>
</feature>
<dbReference type="InterPro" id="IPR036097">
    <property type="entry name" value="HisK_dim/P_sf"/>
</dbReference>
<dbReference type="RefSeq" id="WP_007062220.1">
    <property type="nucleotide sequence ID" value="NZ_GG770685.1"/>
</dbReference>
<dbReference type="Pfam" id="PF00512">
    <property type="entry name" value="HisKA"/>
    <property type="match status" value="1"/>
</dbReference>
<dbReference type="STRING" id="536227.Ccar_09990"/>
<keyword evidence="9" id="KW-1185">Reference proteome</keyword>
<evidence type="ECO:0000313" key="8">
    <source>
        <dbReference type="EMBL" id="EET86195.1"/>
    </source>
</evidence>
<dbReference type="InterPro" id="IPR003661">
    <property type="entry name" value="HisK_dim/P_dom"/>
</dbReference>
<keyword evidence="6" id="KW-0812">Transmembrane</keyword>
<dbReference type="EMBL" id="ACVI01000061">
    <property type="protein sequence ID" value="EET86195.1"/>
    <property type="molecule type" value="Genomic_DNA"/>
</dbReference>
<dbReference type="SUPFAM" id="SSF158472">
    <property type="entry name" value="HAMP domain-like"/>
    <property type="match status" value="1"/>
</dbReference>
<dbReference type="SMART" id="SM00304">
    <property type="entry name" value="HAMP"/>
    <property type="match status" value="1"/>
</dbReference>
<name>C6PX18_9CLOT</name>
<dbReference type="Pfam" id="PF00672">
    <property type="entry name" value="HAMP"/>
    <property type="match status" value="1"/>
</dbReference>
<dbReference type="PROSITE" id="PS50885">
    <property type="entry name" value="HAMP"/>
    <property type="match status" value="1"/>
</dbReference>
<dbReference type="CDD" id="cd06225">
    <property type="entry name" value="HAMP"/>
    <property type="match status" value="1"/>
</dbReference>
<keyword evidence="5" id="KW-0175">Coiled coil</keyword>
<evidence type="ECO:0000256" key="3">
    <source>
        <dbReference type="ARBA" id="ARBA00022679"/>
    </source>
</evidence>
<keyword evidence="6" id="KW-0472">Membrane</keyword>
<evidence type="ECO:0000256" key="6">
    <source>
        <dbReference type="SAM" id="Phobius"/>
    </source>
</evidence>
<feature type="domain" description="HAMP" evidence="7">
    <location>
        <begin position="190"/>
        <end position="242"/>
    </location>
</feature>
<dbReference type="SUPFAM" id="SSF47384">
    <property type="entry name" value="Homodimeric domain of signal transducing histidine kinase"/>
    <property type="match status" value="1"/>
</dbReference>
<dbReference type="Gene3D" id="6.10.340.10">
    <property type="match status" value="1"/>
</dbReference>
<dbReference type="Gene3D" id="1.10.287.130">
    <property type="match status" value="1"/>
</dbReference>
<comment type="caution">
    <text evidence="8">The sequence shown here is derived from an EMBL/GenBank/DDBJ whole genome shotgun (WGS) entry which is preliminary data.</text>
</comment>
<evidence type="ECO:0000256" key="1">
    <source>
        <dbReference type="ARBA" id="ARBA00000085"/>
    </source>
</evidence>
<evidence type="ECO:0000256" key="4">
    <source>
        <dbReference type="ARBA" id="ARBA00022777"/>
    </source>
</evidence>
<dbReference type="InterPro" id="IPR050351">
    <property type="entry name" value="BphY/WalK/GraS-like"/>
</dbReference>
<reference evidence="8 9" key="1">
    <citation type="submission" date="2009-06" db="EMBL/GenBank/DDBJ databases">
        <title>The draft genome of Clostridium carboxidivorans P7.</title>
        <authorList>
            <consortium name="US DOE Joint Genome Institute (JGI-PGF)"/>
            <person name="Lucas S."/>
            <person name="Copeland A."/>
            <person name="Lapidus A."/>
            <person name="Glavina del Rio T."/>
            <person name="Tice H."/>
            <person name="Bruce D."/>
            <person name="Goodwin L."/>
            <person name="Pitluck S."/>
            <person name="Larimer F."/>
            <person name="Land M.L."/>
            <person name="Hauser L."/>
            <person name="Hemme C.L."/>
        </authorList>
    </citation>
    <scope>NUCLEOTIDE SEQUENCE [LARGE SCALE GENOMIC DNA]</scope>
    <source>
        <strain evidence="8 9">P7</strain>
    </source>
</reference>
<dbReference type="PANTHER" id="PTHR45453">
    <property type="entry name" value="PHOSPHATE REGULON SENSOR PROTEIN PHOR"/>
    <property type="match status" value="1"/>
</dbReference>
<evidence type="ECO:0000256" key="2">
    <source>
        <dbReference type="ARBA" id="ARBA00012438"/>
    </source>
</evidence>
<gene>
    <name evidence="8" type="ORF">CcarbDRAFT_3335</name>
</gene>
<dbReference type="CDD" id="cd00082">
    <property type="entry name" value="HisKA"/>
    <property type="match status" value="1"/>
</dbReference>
<feature type="coiled-coil region" evidence="5">
    <location>
        <begin position="230"/>
        <end position="261"/>
    </location>
</feature>
<evidence type="ECO:0000259" key="7">
    <source>
        <dbReference type="PROSITE" id="PS50885"/>
    </source>
</evidence>
<keyword evidence="3" id="KW-0808">Transferase</keyword>
<dbReference type="InterPro" id="IPR003660">
    <property type="entry name" value="HAMP_dom"/>
</dbReference>
<keyword evidence="4" id="KW-0418">Kinase</keyword>
<evidence type="ECO:0000313" key="9">
    <source>
        <dbReference type="Proteomes" id="UP000004198"/>
    </source>
</evidence>
<sequence length="364" mass="41315">MKVIRKNSIITKIFAITSALLLISTLLIYVIIVFIMPVYYTSYKKDTINKGLNQLVDQLKSVPLNDSLGVIQDFAVKNNVDIQVTDFQKESFASIKNSNVIFGPYKSEEKTPNKSNTNTAVTTIAENNNLTSFSIKKEVKFKNDSSTYYLCLSASLQPVSEASKVLLKLLPYILICIFFIAMIGAVLYAKIISKPLIEINKIAKEMVNMNFALKCKVGSKDEIGELAQSLNVLTVNLEKSMNDLKESNKKLKSDIDREREIEGRRREFLATISHELKTPITVLKGQLEGMIYNVGIYKDREKYLKHSLQVVDNMGELVIEFLNICKMESMNFMKNSIDLQDICLNKMVNNCIQNISFMAETKKY</sequence>
<dbReference type="GO" id="GO:0016036">
    <property type="term" value="P:cellular response to phosphate starvation"/>
    <property type="evidence" value="ECO:0007669"/>
    <property type="project" value="TreeGrafter"/>
</dbReference>
<protein>
    <recommendedName>
        <fullName evidence="2">histidine kinase</fullName>
        <ecNumber evidence="2">2.7.13.3</ecNumber>
    </recommendedName>
</protein>
<keyword evidence="6" id="KW-1133">Transmembrane helix</keyword>
<feature type="transmembrane region" description="Helical" evidence="6">
    <location>
        <begin position="169"/>
        <end position="189"/>
    </location>
</feature>
<dbReference type="eggNOG" id="COG5002">
    <property type="taxonomic scope" value="Bacteria"/>
</dbReference>
<dbReference type="EC" id="2.7.13.3" evidence="2"/>
<organism evidence="8 9">
    <name type="scientific">Clostridium carboxidivorans P7</name>
    <dbReference type="NCBI Taxonomy" id="536227"/>
    <lineage>
        <taxon>Bacteria</taxon>
        <taxon>Bacillati</taxon>
        <taxon>Bacillota</taxon>
        <taxon>Clostridia</taxon>
        <taxon>Eubacteriales</taxon>
        <taxon>Clostridiaceae</taxon>
        <taxon>Clostridium</taxon>
    </lineage>
</organism>
<dbReference type="GO" id="GO:0000155">
    <property type="term" value="F:phosphorelay sensor kinase activity"/>
    <property type="evidence" value="ECO:0007669"/>
    <property type="project" value="InterPro"/>
</dbReference>
<dbReference type="SMART" id="SM00388">
    <property type="entry name" value="HisKA"/>
    <property type="match status" value="1"/>
</dbReference>
<accession>C6PX18</accession>
<dbReference type="PANTHER" id="PTHR45453:SF3">
    <property type="entry name" value="HISTIDINE KINASE"/>
    <property type="match status" value="1"/>
</dbReference>
<dbReference type="OrthoDB" id="9762826at2"/>
<dbReference type="Proteomes" id="UP000004198">
    <property type="component" value="Unassembled WGS sequence"/>
</dbReference>
<comment type="catalytic activity">
    <reaction evidence="1">
        <text>ATP + protein L-histidine = ADP + protein N-phospho-L-histidine.</text>
        <dbReference type="EC" id="2.7.13.3"/>
    </reaction>
</comment>
<dbReference type="AlphaFoldDB" id="C6PX18"/>
<dbReference type="GO" id="GO:0005886">
    <property type="term" value="C:plasma membrane"/>
    <property type="evidence" value="ECO:0007669"/>
    <property type="project" value="TreeGrafter"/>
</dbReference>
<evidence type="ECO:0000256" key="5">
    <source>
        <dbReference type="SAM" id="Coils"/>
    </source>
</evidence>